<dbReference type="PANTHER" id="PTHR31025:SF22">
    <property type="entry name" value="IP13529P"/>
    <property type="match status" value="1"/>
</dbReference>
<evidence type="ECO:0000256" key="1">
    <source>
        <dbReference type="ARBA" id="ARBA00022703"/>
    </source>
</evidence>
<dbReference type="InterPro" id="IPR003508">
    <property type="entry name" value="CIDE-N_dom"/>
</dbReference>
<protein>
    <submittedName>
        <fullName evidence="4">Membrane-spanning 4-domains subfamily A member 14</fullName>
    </submittedName>
</protein>
<evidence type="ECO:0000313" key="6">
    <source>
        <dbReference type="Proteomes" id="UP001219518"/>
    </source>
</evidence>
<feature type="region of interest" description="Disordered" evidence="2">
    <location>
        <begin position="247"/>
        <end position="268"/>
    </location>
</feature>
<organism evidence="4 6">
    <name type="scientific">Frankliniella fusca</name>
    <dbReference type="NCBI Taxonomy" id="407009"/>
    <lineage>
        <taxon>Eukaryota</taxon>
        <taxon>Metazoa</taxon>
        <taxon>Ecdysozoa</taxon>
        <taxon>Arthropoda</taxon>
        <taxon>Hexapoda</taxon>
        <taxon>Insecta</taxon>
        <taxon>Pterygota</taxon>
        <taxon>Neoptera</taxon>
        <taxon>Paraneoptera</taxon>
        <taxon>Thysanoptera</taxon>
        <taxon>Terebrantia</taxon>
        <taxon>Thripoidea</taxon>
        <taxon>Thripidae</taxon>
        <taxon>Frankliniella</taxon>
    </lineage>
</organism>
<feature type="domain" description="CIDE-N" evidence="3">
    <location>
        <begin position="4"/>
        <end position="69"/>
    </location>
</feature>
<dbReference type="Proteomes" id="UP001219518">
    <property type="component" value="Unassembled WGS sequence"/>
</dbReference>
<evidence type="ECO:0000259" key="3">
    <source>
        <dbReference type="Pfam" id="PF02017"/>
    </source>
</evidence>
<dbReference type="Pfam" id="PF02017">
    <property type="entry name" value="CIDE-N"/>
    <property type="match status" value="1"/>
</dbReference>
<accession>A0AAE1L9E8</accession>
<dbReference type="AlphaFoldDB" id="A0AAE1L9E8"/>
<reference evidence="4" key="1">
    <citation type="submission" date="2021-07" db="EMBL/GenBank/DDBJ databases">
        <authorList>
            <person name="Catto M.A."/>
            <person name="Jacobson A."/>
            <person name="Kennedy G."/>
            <person name="Labadie P."/>
            <person name="Hunt B.G."/>
            <person name="Srinivasan R."/>
        </authorList>
    </citation>
    <scope>NUCLEOTIDE SEQUENCE</scope>
    <source>
        <strain evidence="4">PL_HMW_Pooled</strain>
        <tissue evidence="4">Head</tissue>
    </source>
</reference>
<dbReference type="PANTHER" id="PTHR31025">
    <property type="entry name" value="SI:CH211-196P9.1-RELATED"/>
    <property type="match status" value="1"/>
</dbReference>
<proteinExistence type="predicted"/>
<dbReference type="Gene3D" id="3.10.20.10">
    <property type="match status" value="1"/>
</dbReference>
<reference evidence="4" key="2">
    <citation type="journal article" date="2023" name="BMC Genomics">
        <title>Pest status, molecular evolution, and epigenetic factors derived from the genome assembly of Frankliniella fusca, a thysanopteran phytovirus vector.</title>
        <authorList>
            <person name="Catto M.A."/>
            <person name="Labadie P.E."/>
            <person name="Jacobson A.L."/>
            <person name="Kennedy G.G."/>
            <person name="Srinivasan R."/>
            <person name="Hunt B.G."/>
        </authorList>
    </citation>
    <scope>NUCLEOTIDE SEQUENCE</scope>
    <source>
        <strain evidence="4">PL_HMW_Pooled</strain>
    </source>
</reference>
<keyword evidence="1" id="KW-0053">Apoptosis</keyword>
<dbReference type="EMBL" id="JAHWGI010000694">
    <property type="protein sequence ID" value="KAK3917173.1"/>
    <property type="molecule type" value="Genomic_DNA"/>
</dbReference>
<evidence type="ECO:0000256" key="2">
    <source>
        <dbReference type="SAM" id="MobiDB-lite"/>
    </source>
</evidence>
<dbReference type="EMBL" id="JAHWGI010000238">
    <property type="protein sequence ID" value="KAK3911165.1"/>
    <property type="molecule type" value="Genomic_DNA"/>
</dbReference>
<dbReference type="GO" id="GO:0006915">
    <property type="term" value="P:apoptotic process"/>
    <property type="evidence" value="ECO:0007669"/>
    <property type="project" value="UniProtKB-KW"/>
</dbReference>
<evidence type="ECO:0000313" key="5">
    <source>
        <dbReference type="EMBL" id="KAK3917173.1"/>
    </source>
</evidence>
<keyword evidence="6" id="KW-1185">Reference proteome</keyword>
<sequence>MPLIRVTSENRQAFKLVVADNLKDLLSSAVLKFGLNGSDSDFKACLDDDGPDGGADVDCDELFQELLQDATNQKKRLSLVVLPVLSTWTGFQLEQSSPKSSPGSSLSLFSLISPIQCSSPSTVSPQQPLGTSSHCLMDGWTPLPMREICLALDPVVKLLEEPVDKQPRNLFKLKQEAVKVAYKNITSHILLSVKDYRRCVAVHYAKSVFYFNNGVYRPVFQQSINGVTCGDGLDDFALKVYNAVSYGKPSDSKKRRAKRVRADSNSDVDNPDEIVVSSCRNSVDYGCVAFNPPLCGNETPEGQEEKRCSLLTLTEDHSAEVLKLLKLTYPTQRSDIIACKPLQRIVTELFPRWPHFKYAINLLMHAKFLLGKDVLSVFSDQLSQKGKQICNFMEALALAECSSKQPAKLKRANKLSKIFETLDEACGQERTSIFLSTAVFPLLATYFHEDISFMIQVISSGSSEEEILTASKCSNGNPILVITGESIFDEQLCPYLIIQNKIIVKSVDLIQSLATYISSFFIFGYWYTKEIKCTIEFIQRFLLNINPEKGSKVPKRYTGNVNSKVVSLSNDLQSFTSPWAM</sequence>
<comment type="caution">
    <text evidence="4">The sequence shown here is derived from an EMBL/GenBank/DDBJ whole genome shotgun (WGS) entry which is preliminary data.</text>
</comment>
<name>A0AAE1L9E8_9NEOP</name>
<gene>
    <name evidence="4" type="ORF">KUF71_020867</name>
    <name evidence="5" type="ORF">KUF71_026087</name>
</gene>
<evidence type="ECO:0000313" key="4">
    <source>
        <dbReference type="EMBL" id="KAK3911165.1"/>
    </source>
</evidence>